<gene>
    <name evidence="2" type="ordered locus">Fnod_1448</name>
</gene>
<dbReference type="KEGG" id="fno:Fnod_1448"/>
<keyword evidence="3" id="KW-1185">Reference proteome</keyword>
<dbReference type="InterPro" id="IPR036388">
    <property type="entry name" value="WH-like_DNA-bd_sf"/>
</dbReference>
<dbReference type="Pfam" id="PF03551">
    <property type="entry name" value="PadR"/>
    <property type="match status" value="1"/>
</dbReference>
<dbReference type="OrthoDB" id="9808017at2"/>
<dbReference type="PANTHER" id="PTHR43252">
    <property type="entry name" value="TRANSCRIPTIONAL REGULATOR YQJI"/>
    <property type="match status" value="1"/>
</dbReference>
<dbReference type="AlphaFoldDB" id="A7HN08"/>
<reference evidence="2 3" key="1">
    <citation type="submission" date="2007-07" db="EMBL/GenBank/DDBJ databases">
        <title>Complete sequence of Fervidobacterium nodosum Rt17-B1.</title>
        <authorList>
            <consortium name="US DOE Joint Genome Institute"/>
            <person name="Copeland A."/>
            <person name="Lucas S."/>
            <person name="Lapidus A."/>
            <person name="Barry K."/>
            <person name="Glavina del Rio T."/>
            <person name="Dalin E."/>
            <person name="Tice H."/>
            <person name="Pitluck S."/>
            <person name="Saunders E."/>
            <person name="Brettin T."/>
            <person name="Bruce D."/>
            <person name="Detter J.C."/>
            <person name="Han C."/>
            <person name="Schmutz J."/>
            <person name="Larimer F."/>
            <person name="Land M."/>
            <person name="Hauser L."/>
            <person name="Kyrpides N."/>
            <person name="Mikhailova N."/>
            <person name="Nelson K."/>
            <person name="Gogarten J.P."/>
            <person name="Noll K."/>
            <person name="Richardson P."/>
        </authorList>
    </citation>
    <scope>NUCLEOTIDE SEQUENCE [LARGE SCALE GENOMIC DNA]</scope>
    <source>
        <strain evidence="3">ATCC 35602 / DSM 5306 / Rt17-B1</strain>
    </source>
</reference>
<proteinExistence type="predicted"/>
<dbReference type="eggNOG" id="COG1695">
    <property type="taxonomic scope" value="Bacteria"/>
</dbReference>
<sequence length="124" mass="14320">MRRKCGCQHGQGGNIHRCEETGFSTGDFLTAVILKLLSQKPMHGYELYEKLQQVAYYPFKHDPSVIYNILRKLEHHGIIEFKVEEGNGGLRKVYSITDNGIKYLNNLLELINTLKESFEKFLES</sequence>
<evidence type="ECO:0000313" key="2">
    <source>
        <dbReference type="EMBL" id="ABS61291.1"/>
    </source>
</evidence>
<accession>A7HN08</accession>
<dbReference type="Gene3D" id="1.10.10.10">
    <property type="entry name" value="Winged helix-like DNA-binding domain superfamily/Winged helix DNA-binding domain"/>
    <property type="match status" value="1"/>
</dbReference>
<dbReference type="RefSeq" id="WP_011994596.1">
    <property type="nucleotide sequence ID" value="NC_009718.1"/>
</dbReference>
<dbReference type="PANTHER" id="PTHR43252:SF2">
    <property type="entry name" value="TRANSCRIPTION REGULATOR, PADR-LIKE FAMILY"/>
    <property type="match status" value="1"/>
</dbReference>
<dbReference type="SUPFAM" id="SSF46785">
    <property type="entry name" value="Winged helix' DNA-binding domain"/>
    <property type="match status" value="1"/>
</dbReference>
<protein>
    <submittedName>
        <fullName evidence="2">Transcriptional regulator, PadR-like family</fullName>
    </submittedName>
</protein>
<evidence type="ECO:0000313" key="3">
    <source>
        <dbReference type="Proteomes" id="UP000002415"/>
    </source>
</evidence>
<organism evidence="2 3">
    <name type="scientific">Fervidobacterium nodosum (strain ATCC 35602 / DSM 5306 / Rt17-B1)</name>
    <dbReference type="NCBI Taxonomy" id="381764"/>
    <lineage>
        <taxon>Bacteria</taxon>
        <taxon>Thermotogati</taxon>
        <taxon>Thermotogota</taxon>
        <taxon>Thermotogae</taxon>
        <taxon>Thermotogales</taxon>
        <taxon>Fervidobacteriaceae</taxon>
        <taxon>Fervidobacterium</taxon>
    </lineage>
</organism>
<dbReference type="InterPro" id="IPR005149">
    <property type="entry name" value="Tscrpt_reg_PadR_N"/>
</dbReference>
<dbReference type="Proteomes" id="UP000002415">
    <property type="component" value="Chromosome"/>
</dbReference>
<dbReference type="STRING" id="381764.Fnod_1448"/>
<dbReference type="EMBL" id="CP000771">
    <property type="protein sequence ID" value="ABS61291.1"/>
    <property type="molecule type" value="Genomic_DNA"/>
</dbReference>
<evidence type="ECO:0000259" key="1">
    <source>
        <dbReference type="Pfam" id="PF03551"/>
    </source>
</evidence>
<feature type="domain" description="Transcription regulator PadR N-terminal" evidence="1">
    <location>
        <begin position="33"/>
        <end position="105"/>
    </location>
</feature>
<dbReference type="InterPro" id="IPR036390">
    <property type="entry name" value="WH_DNA-bd_sf"/>
</dbReference>
<reference evidence="2 3" key="2">
    <citation type="journal article" date="2009" name="Proc. Natl. Acad. Sci. U.S.A.">
        <title>On the chimeric nature, thermophilic origin, and phylogenetic placement of the Thermotogales.</title>
        <authorList>
            <person name="Zhaxybayeva O."/>
            <person name="Swithers K.S."/>
            <person name="Lapierre P."/>
            <person name="Fournier G.P."/>
            <person name="Bickhart D.M."/>
            <person name="DeBoy R.T."/>
            <person name="Nelson K.E."/>
            <person name="Nesbo C.L."/>
            <person name="Doolittle W.F."/>
            <person name="Gogarten J.P."/>
            <person name="Noll K.M."/>
        </authorList>
    </citation>
    <scope>NUCLEOTIDE SEQUENCE [LARGE SCALE GENOMIC DNA]</scope>
    <source>
        <strain evidence="3">ATCC 35602 / DSM 5306 / Rt17-B1</strain>
    </source>
</reference>
<name>A7HN08_FERNB</name>
<dbReference type="HOGENOM" id="CLU_063440_5_1_0"/>